<proteinExistence type="predicted"/>
<reference evidence="1" key="1">
    <citation type="submission" date="2019-12" db="EMBL/GenBank/DDBJ databases">
        <title>Genome sequencing and annotation of Brassica cretica.</title>
        <authorList>
            <person name="Studholme D.J."/>
            <person name="Sarris P.F."/>
        </authorList>
    </citation>
    <scope>NUCLEOTIDE SEQUENCE</scope>
    <source>
        <strain evidence="1">PFS-102/07</strain>
        <tissue evidence="1">Leaf</tissue>
    </source>
</reference>
<evidence type="ECO:0000313" key="1">
    <source>
        <dbReference type="EMBL" id="KAF2560569.1"/>
    </source>
</evidence>
<organism evidence="1">
    <name type="scientific">Brassica cretica</name>
    <name type="common">Mustard</name>
    <dbReference type="NCBI Taxonomy" id="69181"/>
    <lineage>
        <taxon>Eukaryota</taxon>
        <taxon>Viridiplantae</taxon>
        <taxon>Streptophyta</taxon>
        <taxon>Embryophyta</taxon>
        <taxon>Tracheophyta</taxon>
        <taxon>Spermatophyta</taxon>
        <taxon>Magnoliopsida</taxon>
        <taxon>eudicotyledons</taxon>
        <taxon>Gunneridae</taxon>
        <taxon>Pentapetalae</taxon>
        <taxon>rosids</taxon>
        <taxon>malvids</taxon>
        <taxon>Brassicales</taxon>
        <taxon>Brassicaceae</taxon>
        <taxon>Brassiceae</taxon>
        <taxon>Brassica</taxon>
    </lineage>
</organism>
<dbReference type="AlphaFoldDB" id="A0A8S9HQT8"/>
<accession>A0A8S9HQT8</accession>
<comment type="caution">
    <text evidence="1">The sequence shown here is derived from an EMBL/GenBank/DDBJ whole genome shotgun (WGS) entry which is preliminary data.</text>
</comment>
<sequence>MMSMLIDTLKCLSIGAGPVLSNDVDLVSSVDRLGNRLLGSFFLADEQHLCYSIDQHFCYSVDRRFCYSVDQRFSYSAAATVCLLQCHRC</sequence>
<protein>
    <submittedName>
        <fullName evidence="1">Uncharacterized protein</fullName>
    </submittedName>
</protein>
<dbReference type="EMBL" id="QGKY02001250">
    <property type="protein sequence ID" value="KAF2560569.1"/>
    <property type="molecule type" value="Genomic_DNA"/>
</dbReference>
<name>A0A8S9HQT8_BRACR</name>
<gene>
    <name evidence="1" type="ORF">F2Q70_00016911</name>
</gene>